<feature type="region of interest" description="Disordered" evidence="1">
    <location>
        <begin position="185"/>
        <end position="215"/>
    </location>
</feature>
<dbReference type="Proteomes" id="UP000295075">
    <property type="component" value="Unassembled WGS sequence"/>
</dbReference>
<organism evidence="2 3">
    <name type="scientific">Kribbella albertanoniae</name>
    <dbReference type="NCBI Taxonomy" id="1266829"/>
    <lineage>
        <taxon>Bacteria</taxon>
        <taxon>Bacillati</taxon>
        <taxon>Actinomycetota</taxon>
        <taxon>Actinomycetes</taxon>
        <taxon>Propionibacteriales</taxon>
        <taxon>Kribbellaceae</taxon>
        <taxon>Kribbella</taxon>
    </lineage>
</organism>
<dbReference type="OrthoDB" id="9835233at2"/>
<accession>A0A4V2XQN3</accession>
<dbReference type="EMBL" id="SMKA01000114">
    <property type="protein sequence ID" value="TDC26075.1"/>
    <property type="molecule type" value="Genomic_DNA"/>
</dbReference>
<protein>
    <submittedName>
        <fullName evidence="2">Uncharacterized protein</fullName>
    </submittedName>
</protein>
<evidence type="ECO:0000256" key="1">
    <source>
        <dbReference type="SAM" id="MobiDB-lite"/>
    </source>
</evidence>
<dbReference type="RefSeq" id="WP_132409812.1">
    <property type="nucleotide sequence ID" value="NZ_SMKA01000114.1"/>
</dbReference>
<sequence length="215" mass="22516">MQLNELVRSWLPEGGTVVDRTGSEHPWPPLMKVAETVPSAAADDVLTAVAVASSPAAAGDLPAVLADAVPGEVVLLLLPWPAAELPLGPVIQALVAAGLQATEAHPLADTEWGVAVICRRVDDEVGELHAYLDRSRSPGPLTGRTLLRLADEHVLEGLVRRTQELQLQATKQALEEAKAALAAVTAERDALRDKTTPPAASATEGEESESSDDLG</sequence>
<comment type="caution">
    <text evidence="2">The sequence shown here is derived from an EMBL/GenBank/DDBJ whole genome shotgun (WGS) entry which is preliminary data.</text>
</comment>
<keyword evidence="3" id="KW-1185">Reference proteome</keyword>
<gene>
    <name evidence="2" type="ORF">E1261_23175</name>
</gene>
<name>A0A4V2XQN3_9ACTN</name>
<proteinExistence type="predicted"/>
<dbReference type="AlphaFoldDB" id="A0A4V2XQN3"/>
<evidence type="ECO:0000313" key="3">
    <source>
        <dbReference type="Proteomes" id="UP000295075"/>
    </source>
</evidence>
<feature type="compositionally biased region" description="Basic and acidic residues" evidence="1">
    <location>
        <begin position="186"/>
        <end position="195"/>
    </location>
</feature>
<feature type="compositionally biased region" description="Acidic residues" evidence="1">
    <location>
        <begin position="204"/>
        <end position="215"/>
    </location>
</feature>
<evidence type="ECO:0000313" key="2">
    <source>
        <dbReference type="EMBL" id="TDC26075.1"/>
    </source>
</evidence>
<reference evidence="2 3" key="1">
    <citation type="submission" date="2019-03" db="EMBL/GenBank/DDBJ databases">
        <title>Draft genome sequences of novel Actinobacteria.</title>
        <authorList>
            <person name="Sahin N."/>
            <person name="Ay H."/>
            <person name="Saygin H."/>
        </authorList>
    </citation>
    <scope>NUCLEOTIDE SEQUENCE [LARGE SCALE GENOMIC DNA]</scope>
    <source>
        <strain evidence="2 3">JCM 30547</strain>
    </source>
</reference>